<organism evidence="2 3">
    <name type="scientific">Halobacteriovorax marinus (strain ATCC BAA-682 / DSM 15412 / SJ)</name>
    <name type="common">Bacteriovorax marinus</name>
    <dbReference type="NCBI Taxonomy" id="862908"/>
    <lineage>
        <taxon>Bacteria</taxon>
        <taxon>Pseudomonadati</taxon>
        <taxon>Bdellovibrionota</taxon>
        <taxon>Bacteriovoracia</taxon>
        <taxon>Bacteriovoracales</taxon>
        <taxon>Halobacteriovoraceae</taxon>
        <taxon>Halobacteriovorax</taxon>
    </lineage>
</organism>
<dbReference type="eggNOG" id="COG0438">
    <property type="taxonomic scope" value="Bacteria"/>
</dbReference>
<dbReference type="PATRIC" id="fig|862908.3.peg.3008"/>
<dbReference type="KEGG" id="bmx:BMS_3146"/>
<feature type="domain" description="Glycosyl transferase family 1" evidence="1">
    <location>
        <begin position="152"/>
        <end position="287"/>
    </location>
</feature>
<dbReference type="OrthoDB" id="5173496at2"/>
<dbReference type="SUPFAM" id="SSF53756">
    <property type="entry name" value="UDP-Glycosyltransferase/glycogen phosphorylase"/>
    <property type="match status" value="2"/>
</dbReference>
<dbReference type="PANTHER" id="PTHR12526">
    <property type="entry name" value="GLYCOSYLTRANSFERASE"/>
    <property type="match status" value="1"/>
</dbReference>
<name>E1WZW7_HALMS</name>
<dbReference type="STRING" id="862908.BMS_3146"/>
<evidence type="ECO:0000313" key="2">
    <source>
        <dbReference type="EMBL" id="CBW27903.1"/>
    </source>
</evidence>
<protein>
    <submittedName>
        <fullName evidence="2">Glycosyl transferase</fullName>
    </submittedName>
</protein>
<dbReference type="PANTHER" id="PTHR12526:SF630">
    <property type="entry name" value="GLYCOSYLTRANSFERASE"/>
    <property type="match status" value="1"/>
</dbReference>
<evidence type="ECO:0000313" key="3">
    <source>
        <dbReference type="Proteomes" id="UP000008963"/>
    </source>
</evidence>
<gene>
    <name evidence="2" type="ordered locus">BMS_3146</name>
</gene>
<dbReference type="RefSeq" id="WP_014245673.1">
    <property type="nucleotide sequence ID" value="NC_016620.1"/>
</dbReference>
<sequence length="926" mass="106816">MKVLILTTRQNHVWTSMQEIIPSLENLWSSLEGIESQIINVDEISIKDLLPKVLWAENFVVTAFNLKIVSALEVIRKSIKHPGRIFFYMHNMQTIGAWPLEAWGLNKLLNTNDRFIVTCENDIRSMKLCYENARYFKHPFFIENQVTRETVCKEEDVDFIFIGRISAQKNLHNLIWAFSKYLSVKKSDAKLIFYGKEDDLGSPNMGWSCENYMEKLRSFSEDLSIEKNVIFRGFVNRDEIERELEHRDYVFISPSLHSDENFGIAAFRSLISGRRAVLSDWGGHSDYRNYFEKQLELIAVEQSSFGPVVSSEAILESMLNISSKESLPSHCPSYYEKSNLIRIITAELSRESEAQSELILTVEAREVVNRQKGLENNFSTGIFNDYSDKLSHTFFSAYGMKAVERKVEFDRNFYDLSPWSEIKGNRIEITDPHKSCYSLEIENGDYPLRDLARNTRYVSKSIIDKLYSGGFCRISNLDLSTSRYLQDHCSVSIEILRERVLNFFEVNNIENPYFADCEEQNVDESKIVNIVLFGGYLQRILESGCWNFSKFHFWVLSPSVKKVLVEICGLEADSISVIPREELFSISKVKKVSLEKNVDLVYAGRISRVKNIELLIYTNYYLQVLLKKDIKLNLIGDFDENYHDYWGYFSSSKNYEEELNELVNSLEWPFSKPVFLRKVNHDKWALKNFTSPHYISLSSYLSEDFAVSVAQAQEKGWPCILSNWGAHQDVKGATLVSVNNILPYLKRNIFIKAYGENIAKEIISSKTICLGNDLETFNRLVVTPKEMDLARSHLVKKYSRNIMLILRGAGERFAQQSIGESFYEDLTKRLGGYSLRNSILIVKDGVNEVGFLENKATNDLSSISEISKYEILTASEVVKKRNLIKVMQAESIAFSFPKEDGVELFQFVSSLVEGEDKIFFLKDEHV</sequence>
<dbReference type="InterPro" id="IPR001296">
    <property type="entry name" value="Glyco_trans_1"/>
</dbReference>
<dbReference type="HOGENOM" id="CLU_315411_0_0_7"/>
<dbReference type="GO" id="GO:0016757">
    <property type="term" value="F:glycosyltransferase activity"/>
    <property type="evidence" value="ECO:0007669"/>
    <property type="project" value="InterPro"/>
</dbReference>
<evidence type="ECO:0000259" key="1">
    <source>
        <dbReference type="Pfam" id="PF00534"/>
    </source>
</evidence>
<dbReference type="Gene3D" id="3.40.50.2000">
    <property type="entry name" value="Glycogen Phosphorylase B"/>
    <property type="match status" value="2"/>
</dbReference>
<dbReference type="EMBL" id="FQ312005">
    <property type="protein sequence ID" value="CBW27903.1"/>
    <property type="molecule type" value="Genomic_DNA"/>
</dbReference>
<dbReference type="CDD" id="cd03801">
    <property type="entry name" value="GT4_PimA-like"/>
    <property type="match status" value="1"/>
</dbReference>
<dbReference type="AlphaFoldDB" id="E1WZW7"/>
<proteinExistence type="predicted"/>
<keyword evidence="2" id="KW-0808">Transferase</keyword>
<reference evidence="3" key="1">
    <citation type="journal article" date="2013" name="ISME J.">
        <title>A small predatory core genome in the divergent marine Bacteriovorax marinus SJ and the terrestrial Bdellovibrio bacteriovorus.</title>
        <authorList>
            <person name="Crossman L.C."/>
            <person name="Chen H."/>
            <person name="Cerdeno-Tarraga A.M."/>
            <person name="Brooks K."/>
            <person name="Quail M.A."/>
            <person name="Pineiro S.A."/>
            <person name="Hobley L."/>
            <person name="Sockett R.E."/>
            <person name="Bentley S.D."/>
            <person name="Parkhill J."/>
            <person name="Williams H.N."/>
            <person name="Stine O.C."/>
        </authorList>
    </citation>
    <scope>NUCLEOTIDE SEQUENCE [LARGE SCALE GENOMIC DNA]</scope>
    <source>
        <strain evidence="3">ATCC BAA-682 / DSM 15412 / SJ</strain>
    </source>
</reference>
<accession>E1WZW7</accession>
<dbReference type="Pfam" id="PF00534">
    <property type="entry name" value="Glycos_transf_1"/>
    <property type="match status" value="1"/>
</dbReference>
<keyword evidence="3" id="KW-1185">Reference proteome</keyword>
<dbReference type="Proteomes" id="UP000008963">
    <property type="component" value="Chromosome"/>
</dbReference>